<comment type="similarity">
    <text evidence="1">Belongs to the phD/YefM antitoxin family.</text>
</comment>
<accession>F8B3Y6</accession>
<name>F8B3Y6_9ACTN</name>
<dbReference type="PANTHER" id="PTHR35377">
    <property type="entry name" value="ANTITOXIN VAPB49-RELATED-RELATED"/>
    <property type="match status" value="1"/>
</dbReference>
<keyword evidence="3" id="KW-1185">Reference proteome</keyword>
<dbReference type="InterPro" id="IPR051416">
    <property type="entry name" value="phD-YefM_TA_antitoxins"/>
</dbReference>
<dbReference type="STRING" id="656024.FsymDg_2642"/>
<protein>
    <submittedName>
        <fullName evidence="2">Prevent-host-death family protein</fullName>
    </submittedName>
</protein>
<dbReference type="PANTHER" id="PTHR35377:SF7">
    <property type="entry name" value="SSL1004 PROTEIN"/>
    <property type="match status" value="1"/>
</dbReference>
<evidence type="ECO:0000313" key="3">
    <source>
        <dbReference type="Proteomes" id="UP000001549"/>
    </source>
</evidence>
<dbReference type="KEGG" id="fsy:FsymDg_2642"/>
<reference evidence="2 3" key="1">
    <citation type="submission" date="2011-05" db="EMBL/GenBank/DDBJ databases">
        <title>Complete sequence of chromosome of Frankia symbiont of Datisca glomerata.</title>
        <authorList>
            <consortium name="US DOE Joint Genome Institute"/>
            <person name="Lucas S."/>
            <person name="Han J."/>
            <person name="Lapidus A."/>
            <person name="Cheng J.-F."/>
            <person name="Goodwin L."/>
            <person name="Pitluck S."/>
            <person name="Peters L."/>
            <person name="Mikhailova N."/>
            <person name="Chertkov O."/>
            <person name="Teshima H."/>
            <person name="Han C."/>
            <person name="Tapia R."/>
            <person name="Land M."/>
            <person name="Hauser L."/>
            <person name="Kyrpides N."/>
            <person name="Ivanova N."/>
            <person name="Pagani I."/>
            <person name="Berry A."/>
            <person name="Pawlowski K."/>
            <person name="Persson T."/>
            <person name="Vanden Heuvel B."/>
            <person name="Benson D."/>
            <person name="Woyke T."/>
        </authorList>
    </citation>
    <scope>NUCLEOTIDE SEQUENCE [LARGE SCALE GENOMIC DNA]</scope>
    <source>
        <strain evidence="3">4085684</strain>
    </source>
</reference>
<dbReference type="RefSeq" id="WP_013873914.1">
    <property type="nucleotide sequence ID" value="NC_015656.1"/>
</dbReference>
<gene>
    <name evidence="2" type="ordered locus">FsymDg_2642</name>
</gene>
<evidence type="ECO:0000313" key="2">
    <source>
        <dbReference type="EMBL" id="AEH09998.1"/>
    </source>
</evidence>
<dbReference type="NCBIfam" id="TIGR01552">
    <property type="entry name" value="phd_fam"/>
    <property type="match status" value="1"/>
</dbReference>
<evidence type="ECO:0000256" key="1">
    <source>
        <dbReference type="ARBA" id="ARBA00009981"/>
    </source>
</evidence>
<dbReference type="EMBL" id="CP002801">
    <property type="protein sequence ID" value="AEH09998.1"/>
    <property type="molecule type" value="Genomic_DNA"/>
</dbReference>
<dbReference type="Gene3D" id="3.40.1620.10">
    <property type="entry name" value="YefM-like domain"/>
    <property type="match status" value="1"/>
</dbReference>
<dbReference type="InterPro" id="IPR036165">
    <property type="entry name" value="YefM-like_sf"/>
</dbReference>
<dbReference type="HOGENOM" id="CLU_163140_3_1_11"/>
<dbReference type="Proteomes" id="UP000001549">
    <property type="component" value="Chromosome"/>
</dbReference>
<dbReference type="eggNOG" id="COG4118">
    <property type="taxonomic scope" value="Bacteria"/>
</dbReference>
<dbReference type="SUPFAM" id="SSF143120">
    <property type="entry name" value="YefM-like"/>
    <property type="match status" value="1"/>
</dbReference>
<proteinExistence type="inferred from homology"/>
<sequence>MAKSAIQVGVHEAKTRLSELLRAVAAGQEVDILRSGEPIAKIIPFAPRSVREIGVDEGRFTVPDDFDAPLPDDIEDSFYR</sequence>
<dbReference type="AlphaFoldDB" id="F8B3Y6"/>
<organism evidence="2 3">
    <name type="scientific">Candidatus Protofrankia datiscae</name>
    <dbReference type="NCBI Taxonomy" id="2716812"/>
    <lineage>
        <taxon>Bacteria</taxon>
        <taxon>Bacillati</taxon>
        <taxon>Actinomycetota</taxon>
        <taxon>Actinomycetes</taxon>
        <taxon>Frankiales</taxon>
        <taxon>Frankiaceae</taxon>
        <taxon>Protofrankia</taxon>
    </lineage>
</organism>